<dbReference type="SUPFAM" id="SSF50346">
    <property type="entry name" value="PRC-barrel domain"/>
    <property type="match status" value="1"/>
</dbReference>
<comment type="caution">
    <text evidence="2">The sequence shown here is derived from an EMBL/GenBank/DDBJ whole genome shotgun (WGS) entry which is preliminary data.</text>
</comment>
<evidence type="ECO:0000259" key="1">
    <source>
        <dbReference type="Pfam" id="PF05239"/>
    </source>
</evidence>
<dbReference type="InterPro" id="IPR011033">
    <property type="entry name" value="PRC_barrel-like_sf"/>
</dbReference>
<gene>
    <name evidence="2" type="ORF">GCM10010393_35220</name>
</gene>
<keyword evidence="3" id="KW-1185">Reference proteome</keyword>
<dbReference type="Gene3D" id="3.90.50.10">
    <property type="entry name" value="Photosynthetic Reaction Center, subunit H, domain 2"/>
    <property type="match status" value="1"/>
</dbReference>
<dbReference type="InterPro" id="IPR027275">
    <property type="entry name" value="PRC-brl_dom"/>
</dbReference>
<reference evidence="2 3" key="1">
    <citation type="journal article" date="2019" name="Int. J. Syst. Evol. Microbiol.">
        <title>The Global Catalogue of Microorganisms (GCM) 10K type strain sequencing project: providing services to taxonomists for standard genome sequencing and annotation.</title>
        <authorList>
            <consortium name="The Broad Institute Genomics Platform"/>
            <consortium name="The Broad Institute Genome Sequencing Center for Infectious Disease"/>
            <person name="Wu L."/>
            <person name="Ma J."/>
        </authorList>
    </citation>
    <scope>NUCLEOTIDE SEQUENCE [LARGE SCALE GENOMIC DNA]</scope>
    <source>
        <strain evidence="2 3">JCM 5062</strain>
    </source>
</reference>
<proteinExistence type="predicted"/>
<dbReference type="PANTHER" id="PTHR36505:SF1">
    <property type="entry name" value="BLR1072 PROTEIN"/>
    <property type="match status" value="1"/>
</dbReference>
<dbReference type="PANTHER" id="PTHR36505">
    <property type="entry name" value="BLR1072 PROTEIN"/>
    <property type="match status" value="1"/>
</dbReference>
<dbReference type="InterPro" id="IPR014747">
    <property type="entry name" value="Bac_photo_RC_H_C"/>
</dbReference>
<dbReference type="EMBL" id="BAAASR010000018">
    <property type="protein sequence ID" value="GAA2499801.1"/>
    <property type="molecule type" value="Genomic_DNA"/>
</dbReference>
<feature type="domain" description="PRC-barrel" evidence="1">
    <location>
        <begin position="24"/>
        <end position="94"/>
    </location>
</feature>
<dbReference type="Pfam" id="PF05239">
    <property type="entry name" value="PRC"/>
    <property type="match status" value="1"/>
</dbReference>
<dbReference type="Proteomes" id="UP001499942">
    <property type="component" value="Unassembled WGS sequence"/>
</dbReference>
<evidence type="ECO:0000313" key="3">
    <source>
        <dbReference type="Proteomes" id="UP001499942"/>
    </source>
</evidence>
<evidence type="ECO:0000313" key="2">
    <source>
        <dbReference type="EMBL" id="GAA2499801.1"/>
    </source>
</evidence>
<name>A0ABN3MEM0_9ACTN</name>
<accession>A0ABN3MEM0</accession>
<organism evidence="2 3">
    <name type="scientific">Streptomyces gobitricini</name>
    <dbReference type="NCBI Taxonomy" id="68211"/>
    <lineage>
        <taxon>Bacteria</taxon>
        <taxon>Bacillati</taxon>
        <taxon>Actinomycetota</taxon>
        <taxon>Actinomycetes</taxon>
        <taxon>Kitasatosporales</taxon>
        <taxon>Streptomycetaceae</taxon>
        <taxon>Streptomyces</taxon>
    </lineage>
</organism>
<protein>
    <recommendedName>
        <fullName evidence="1">PRC-barrel domain-containing protein</fullName>
    </recommendedName>
</protein>
<sequence length="143" mass="16125">MSNARIPTLTKLSDSDQTVAVAEDDIRGRTVTAADGEDLGKIDDLLIDDEEGKVRFLLVEHGGFLGLGQKKTFIPVDAVTRISDDRVFIDRSQKQVTDAPAYDPDLVEEEDYFDRVYSHYGYTPFWGMGYTYPPYPFPRGPVR</sequence>
<dbReference type="RefSeq" id="WP_344362078.1">
    <property type="nucleotide sequence ID" value="NZ_BAAASR010000018.1"/>
</dbReference>